<evidence type="ECO:0000256" key="2">
    <source>
        <dbReference type="ARBA" id="ARBA00012513"/>
    </source>
</evidence>
<gene>
    <name evidence="16" type="primary">PERK4_0</name>
    <name evidence="16" type="ORF">Zm00014a_011704</name>
</gene>
<evidence type="ECO:0000256" key="7">
    <source>
        <dbReference type="ARBA" id="ARBA00022777"/>
    </source>
</evidence>
<comment type="subcellular location">
    <subcellularLocation>
        <location evidence="1">Cell membrane</location>
        <topology evidence="1">Single-pass membrane protein</topology>
    </subcellularLocation>
</comment>
<accession>A0A3L6G0R6</accession>
<protein>
    <recommendedName>
        <fullName evidence="2">non-specific serine/threonine protein kinase</fullName>
        <ecNumber evidence="2">2.7.11.1</ecNumber>
    </recommendedName>
</protein>
<keyword evidence="9" id="KW-1133">Transmembrane helix</keyword>
<dbReference type="GO" id="GO:0005886">
    <property type="term" value="C:plasma membrane"/>
    <property type="evidence" value="ECO:0007669"/>
    <property type="project" value="UniProtKB-SubCell"/>
</dbReference>
<evidence type="ECO:0000256" key="11">
    <source>
        <dbReference type="ARBA" id="ARBA00047899"/>
    </source>
</evidence>
<evidence type="ECO:0000256" key="1">
    <source>
        <dbReference type="ARBA" id="ARBA00004162"/>
    </source>
</evidence>
<keyword evidence="10" id="KW-0472">Membrane</keyword>
<dbReference type="GO" id="GO:0004674">
    <property type="term" value="F:protein serine/threonine kinase activity"/>
    <property type="evidence" value="ECO:0007669"/>
    <property type="project" value="UniProtKB-KW"/>
</dbReference>
<dbReference type="Gene3D" id="1.10.510.10">
    <property type="entry name" value="Transferase(Phosphotransferase) domain 1"/>
    <property type="match status" value="1"/>
</dbReference>
<evidence type="ECO:0000259" key="15">
    <source>
        <dbReference type="PROSITE" id="PS50011"/>
    </source>
</evidence>
<organism evidence="16 17">
    <name type="scientific">Zea mays</name>
    <name type="common">Maize</name>
    <dbReference type="NCBI Taxonomy" id="4577"/>
    <lineage>
        <taxon>Eukaryota</taxon>
        <taxon>Viridiplantae</taxon>
        <taxon>Streptophyta</taxon>
        <taxon>Embryophyta</taxon>
        <taxon>Tracheophyta</taxon>
        <taxon>Spermatophyta</taxon>
        <taxon>Magnoliopsida</taxon>
        <taxon>Liliopsida</taxon>
        <taxon>Poales</taxon>
        <taxon>Poaceae</taxon>
        <taxon>PACMAD clade</taxon>
        <taxon>Panicoideae</taxon>
        <taxon>Andropogonodae</taxon>
        <taxon>Andropogoneae</taxon>
        <taxon>Tripsacinae</taxon>
        <taxon>Zea</taxon>
    </lineage>
</organism>
<evidence type="ECO:0000256" key="4">
    <source>
        <dbReference type="ARBA" id="ARBA00022679"/>
    </source>
</evidence>
<dbReference type="InterPro" id="IPR001245">
    <property type="entry name" value="Ser-Thr/Tyr_kinase_cat_dom"/>
</dbReference>
<dbReference type="Pfam" id="PF07714">
    <property type="entry name" value="PK_Tyr_Ser-Thr"/>
    <property type="match status" value="1"/>
</dbReference>
<comment type="catalytic activity">
    <reaction evidence="11">
        <text>L-threonyl-[protein] + ATP = O-phospho-L-threonyl-[protein] + ADP + H(+)</text>
        <dbReference type="Rhea" id="RHEA:46608"/>
        <dbReference type="Rhea" id="RHEA-COMP:11060"/>
        <dbReference type="Rhea" id="RHEA-COMP:11605"/>
        <dbReference type="ChEBI" id="CHEBI:15378"/>
        <dbReference type="ChEBI" id="CHEBI:30013"/>
        <dbReference type="ChEBI" id="CHEBI:30616"/>
        <dbReference type="ChEBI" id="CHEBI:61977"/>
        <dbReference type="ChEBI" id="CHEBI:456216"/>
        <dbReference type="EC" id="2.7.11.1"/>
    </reaction>
</comment>
<dbReference type="GO" id="GO:0005524">
    <property type="term" value="F:ATP binding"/>
    <property type="evidence" value="ECO:0007669"/>
    <property type="project" value="UniProtKB-UniRule"/>
</dbReference>
<dbReference type="AlphaFoldDB" id="A0A3L6G0R6"/>
<dbReference type="EMBL" id="NCVQ01000003">
    <property type="protein sequence ID" value="PWZ40606.1"/>
    <property type="molecule type" value="Genomic_DNA"/>
</dbReference>
<evidence type="ECO:0000256" key="14">
    <source>
        <dbReference type="SAM" id="MobiDB-lite"/>
    </source>
</evidence>
<dbReference type="EC" id="2.7.11.1" evidence="2"/>
<proteinExistence type="predicted"/>
<dbReference type="PANTHER" id="PTHR47982">
    <property type="entry name" value="PROLINE-RICH RECEPTOR-LIKE PROTEIN KINASE PERK4"/>
    <property type="match status" value="1"/>
</dbReference>
<dbReference type="InterPro" id="IPR000719">
    <property type="entry name" value="Prot_kinase_dom"/>
</dbReference>
<keyword evidence="6 13" id="KW-0547">Nucleotide-binding</keyword>
<dbReference type="SMART" id="SM00220">
    <property type="entry name" value="S_TKc"/>
    <property type="match status" value="1"/>
</dbReference>
<dbReference type="PROSITE" id="PS00107">
    <property type="entry name" value="PROTEIN_KINASE_ATP"/>
    <property type="match status" value="1"/>
</dbReference>
<keyword evidence="3" id="KW-0723">Serine/threonine-protein kinase</keyword>
<evidence type="ECO:0000256" key="13">
    <source>
        <dbReference type="PROSITE-ProRule" id="PRU10141"/>
    </source>
</evidence>
<evidence type="ECO:0000313" key="17">
    <source>
        <dbReference type="Proteomes" id="UP000251960"/>
    </source>
</evidence>
<feature type="region of interest" description="Disordered" evidence="14">
    <location>
        <begin position="1"/>
        <end position="31"/>
    </location>
</feature>
<evidence type="ECO:0000256" key="5">
    <source>
        <dbReference type="ARBA" id="ARBA00022692"/>
    </source>
</evidence>
<evidence type="ECO:0000256" key="9">
    <source>
        <dbReference type="ARBA" id="ARBA00022989"/>
    </source>
</evidence>
<dbReference type="InterPro" id="IPR017441">
    <property type="entry name" value="Protein_kinase_ATP_BS"/>
</dbReference>
<dbReference type="Proteomes" id="UP000251960">
    <property type="component" value="Chromosome 2"/>
</dbReference>
<dbReference type="PROSITE" id="PS50011">
    <property type="entry name" value="PROTEIN_KINASE_DOM"/>
    <property type="match status" value="1"/>
</dbReference>
<dbReference type="ExpressionAtlas" id="A0A3L6G0R6">
    <property type="expression patterns" value="baseline"/>
</dbReference>
<feature type="compositionally biased region" description="Basic residues" evidence="14">
    <location>
        <begin position="1"/>
        <end position="14"/>
    </location>
</feature>
<sequence length="611" mass="65659">MRRHSRRRRRRRRCCRDGRARQHSSSSSSSWSSASFSIQITCMCLQQQTRRDASIRPSQVISCDDPIPDRPIRTMSSDGPTPSPPSSHAASRRLSTTHSFGSHGKLLPSPGHGATASQIAVAAAAAALLLAVLAACCCCCCCRRRRRKGDAAQRQHRPPPHGGMRFYADSSGFKGNTSGYYWPSGARPPQWQTGGQAVTAAISTMQHGAVLPPPPLPPPPPPPMPADTATFSYEELAAATGGFSEANLLGQGGFGYVHRGVLPGPGGRVKEVAVKQLKAGSGQGEREFQAEVDTISRVQHRHLVALVGYCIDGARRLLVYEFVPNQTLEHHLHGKGLPVMGWATRLRIALGAAKGLAYLHEECDPRIIHRDIKSANILLDNDFEAMVADFGLAKLTNVNHTHVSTRVMGTFGYLAPEYASSGKLTEKSDVFSYGVMLLELLTGRRPGDRSSYGQDGLVDWARQALPRALADGNYDALVDPRLRGDYDPTEAARVVASAAASVRHAARRRPKMSQIVLALQGGMPLEDLSDGAPPGRGASFGPGSGSLSGSDDGGSGSSYTAQMERIRRAAQPSPDYSTDYPVSIPEFGHPSPASSASSVERDDRRHRGGRR</sequence>
<comment type="caution">
    <text evidence="16">The sequence shown here is derived from an EMBL/GenBank/DDBJ whole genome shotgun (WGS) entry which is preliminary data.</text>
</comment>
<evidence type="ECO:0000256" key="3">
    <source>
        <dbReference type="ARBA" id="ARBA00022527"/>
    </source>
</evidence>
<reference evidence="16 17" key="1">
    <citation type="journal article" date="2018" name="Nat. Genet.">
        <title>Extensive intraspecific gene order and gene structural variations between Mo17 and other maize genomes.</title>
        <authorList>
            <person name="Sun S."/>
            <person name="Zhou Y."/>
            <person name="Chen J."/>
            <person name="Shi J."/>
            <person name="Zhao H."/>
            <person name="Zhao H."/>
            <person name="Song W."/>
            <person name="Zhang M."/>
            <person name="Cui Y."/>
            <person name="Dong X."/>
            <person name="Liu H."/>
            <person name="Ma X."/>
            <person name="Jiao Y."/>
            <person name="Wang B."/>
            <person name="Wei X."/>
            <person name="Stein J.C."/>
            <person name="Glaubitz J.C."/>
            <person name="Lu F."/>
            <person name="Yu G."/>
            <person name="Liang C."/>
            <person name="Fengler K."/>
            <person name="Li B."/>
            <person name="Rafalski A."/>
            <person name="Schnable P.S."/>
            <person name="Ware D.H."/>
            <person name="Buckler E.S."/>
            <person name="Lai J."/>
        </authorList>
    </citation>
    <scope>NUCLEOTIDE SEQUENCE [LARGE SCALE GENOMIC DNA]</scope>
    <source>
        <strain evidence="17">cv. Missouri 17</strain>
        <tissue evidence="16">Seedling</tissue>
    </source>
</reference>
<dbReference type="InterPro" id="IPR047117">
    <property type="entry name" value="PERK1-13-like"/>
</dbReference>
<feature type="region of interest" description="Disordered" evidence="14">
    <location>
        <begin position="526"/>
        <end position="611"/>
    </location>
</feature>
<dbReference type="PANTHER" id="PTHR47982:SF10">
    <property type="entry name" value="NON-SPECIFIC SERINE_THREONINE PROTEIN KINASE"/>
    <property type="match status" value="1"/>
</dbReference>
<feature type="binding site" evidence="13">
    <location>
        <position position="275"/>
    </location>
    <ligand>
        <name>ATP</name>
        <dbReference type="ChEBI" id="CHEBI:30616"/>
    </ligand>
</feature>
<keyword evidence="4" id="KW-0808">Transferase</keyword>
<dbReference type="InterPro" id="IPR008271">
    <property type="entry name" value="Ser/Thr_kinase_AS"/>
</dbReference>
<feature type="domain" description="Protein kinase" evidence="15">
    <location>
        <begin position="243"/>
        <end position="526"/>
    </location>
</feature>
<comment type="catalytic activity">
    <reaction evidence="12">
        <text>L-seryl-[protein] + ATP = O-phospho-L-seryl-[protein] + ADP + H(+)</text>
        <dbReference type="Rhea" id="RHEA:17989"/>
        <dbReference type="Rhea" id="RHEA-COMP:9863"/>
        <dbReference type="Rhea" id="RHEA-COMP:11604"/>
        <dbReference type="ChEBI" id="CHEBI:15378"/>
        <dbReference type="ChEBI" id="CHEBI:29999"/>
        <dbReference type="ChEBI" id="CHEBI:30616"/>
        <dbReference type="ChEBI" id="CHEBI:83421"/>
        <dbReference type="ChEBI" id="CHEBI:456216"/>
        <dbReference type="EC" id="2.7.11.1"/>
    </reaction>
</comment>
<evidence type="ECO:0000256" key="12">
    <source>
        <dbReference type="ARBA" id="ARBA00048679"/>
    </source>
</evidence>
<evidence type="ECO:0000256" key="10">
    <source>
        <dbReference type="ARBA" id="ARBA00023136"/>
    </source>
</evidence>
<keyword evidence="8 13" id="KW-0067">ATP-binding</keyword>
<dbReference type="Gene3D" id="3.30.200.20">
    <property type="entry name" value="Phosphorylase Kinase, domain 1"/>
    <property type="match status" value="1"/>
</dbReference>
<keyword evidence="7 16" id="KW-0418">Kinase</keyword>
<name>A0A3L6G0R6_MAIZE</name>
<dbReference type="FunFam" id="3.30.200.20:FF:000162">
    <property type="entry name" value="Adenine nucleotide alpha hydrolase-like domain kinase"/>
    <property type="match status" value="1"/>
</dbReference>
<dbReference type="SUPFAM" id="SSF56112">
    <property type="entry name" value="Protein kinase-like (PK-like)"/>
    <property type="match status" value="1"/>
</dbReference>
<dbReference type="PROSITE" id="PS00108">
    <property type="entry name" value="PROTEIN_KINASE_ST"/>
    <property type="match status" value="1"/>
</dbReference>
<evidence type="ECO:0000313" key="16">
    <source>
        <dbReference type="EMBL" id="PWZ40606.1"/>
    </source>
</evidence>
<evidence type="ECO:0000256" key="6">
    <source>
        <dbReference type="ARBA" id="ARBA00022741"/>
    </source>
</evidence>
<dbReference type="InterPro" id="IPR011009">
    <property type="entry name" value="Kinase-like_dom_sf"/>
</dbReference>
<feature type="compositionally biased region" description="Gly residues" evidence="14">
    <location>
        <begin position="538"/>
        <end position="556"/>
    </location>
</feature>
<evidence type="ECO:0000256" key="8">
    <source>
        <dbReference type="ARBA" id="ARBA00022840"/>
    </source>
</evidence>
<keyword evidence="16" id="KW-0675">Receptor</keyword>
<feature type="region of interest" description="Disordered" evidence="14">
    <location>
        <begin position="55"/>
        <end position="113"/>
    </location>
</feature>
<keyword evidence="5" id="KW-0812">Transmembrane</keyword>
<dbReference type="FunFam" id="1.10.510.10:FF:000783">
    <property type="entry name" value="Proline-rich receptor-like protein kinase PERK4"/>
    <property type="match status" value="1"/>
</dbReference>